<dbReference type="AlphaFoldDB" id="A0A0F9LUP4"/>
<organism evidence="1">
    <name type="scientific">marine sediment metagenome</name>
    <dbReference type="NCBI Taxonomy" id="412755"/>
    <lineage>
        <taxon>unclassified sequences</taxon>
        <taxon>metagenomes</taxon>
        <taxon>ecological metagenomes</taxon>
    </lineage>
</organism>
<sequence>GLGNITEDLWKFYHAEKKRIRRQREADAMSYPIR</sequence>
<proteinExistence type="predicted"/>
<reference evidence="1" key="1">
    <citation type="journal article" date="2015" name="Nature">
        <title>Complex archaea that bridge the gap between prokaryotes and eukaryotes.</title>
        <authorList>
            <person name="Spang A."/>
            <person name="Saw J.H."/>
            <person name="Jorgensen S.L."/>
            <person name="Zaremba-Niedzwiedzka K."/>
            <person name="Martijn J."/>
            <person name="Lind A.E."/>
            <person name="van Eijk R."/>
            <person name="Schleper C."/>
            <person name="Guy L."/>
            <person name="Ettema T.J."/>
        </authorList>
    </citation>
    <scope>NUCLEOTIDE SEQUENCE</scope>
</reference>
<comment type="caution">
    <text evidence="1">The sequence shown here is derived from an EMBL/GenBank/DDBJ whole genome shotgun (WGS) entry which is preliminary data.</text>
</comment>
<gene>
    <name evidence="1" type="ORF">LCGC14_1538410</name>
</gene>
<feature type="non-terminal residue" evidence="1">
    <location>
        <position position="1"/>
    </location>
</feature>
<dbReference type="EMBL" id="LAZR01011611">
    <property type="protein sequence ID" value="KKM60787.1"/>
    <property type="molecule type" value="Genomic_DNA"/>
</dbReference>
<protein>
    <submittedName>
        <fullName evidence="1">Uncharacterized protein</fullName>
    </submittedName>
</protein>
<name>A0A0F9LUP4_9ZZZZ</name>
<accession>A0A0F9LUP4</accession>
<evidence type="ECO:0000313" key="1">
    <source>
        <dbReference type="EMBL" id="KKM60787.1"/>
    </source>
</evidence>